<dbReference type="PROSITE" id="PS50114">
    <property type="entry name" value="GATA_ZN_FINGER_2"/>
    <property type="match status" value="1"/>
</dbReference>
<feature type="non-terminal residue" evidence="3">
    <location>
        <position position="1"/>
    </location>
</feature>
<dbReference type="InterPro" id="IPR000679">
    <property type="entry name" value="Znf_GATA"/>
</dbReference>
<dbReference type="Gene3D" id="3.30.50.10">
    <property type="entry name" value="Erythroid Transcription Factor GATA-1, subunit A"/>
    <property type="match status" value="1"/>
</dbReference>
<keyword evidence="1" id="KW-0863">Zinc-finger</keyword>
<evidence type="ECO:0000256" key="1">
    <source>
        <dbReference type="PROSITE-ProRule" id="PRU00094"/>
    </source>
</evidence>
<comment type="caution">
    <text evidence="3">The sequence shown here is derived from an EMBL/GenBank/DDBJ whole genome shotgun (WGS) entry which is preliminary data.</text>
</comment>
<dbReference type="Proteomes" id="UP001218188">
    <property type="component" value="Unassembled WGS sequence"/>
</dbReference>
<dbReference type="GO" id="GO:0008270">
    <property type="term" value="F:zinc ion binding"/>
    <property type="evidence" value="ECO:0007669"/>
    <property type="project" value="UniProtKB-KW"/>
</dbReference>
<keyword evidence="1" id="KW-0479">Metal-binding</keyword>
<dbReference type="InterPro" id="IPR013088">
    <property type="entry name" value="Znf_NHR/GATA"/>
</dbReference>
<gene>
    <name evidence="3" type="ORF">C8F04DRAFT_885528</name>
</gene>
<dbReference type="GO" id="GO:0006355">
    <property type="term" value="P:regulation of DNA-templated transcription"/>
    <property type="evidence" value="ECO:0007669"/>
    <property type="project" value="InterPro"/>
</dbReference>
<keyword evidence="1" id="KW-0862">Zinc</keyword>
<dbReference type="GO" id="GO:0043565">
    <property type="term" value="F:sequence-specific DNA binding"/>
    <property type="evidence" value="ECO:0007669"/>
    <property type="project" value="InterPro"/>
</dbReference>
<accession>A0AAD6SC66</accession>
<evidence type="ECO:0000259" key="2">
    <source>
        <dbReference type="PROSITE" id="PS50114"/>
    </source>
</evidence>
<name>A0AAD6SC66_9AGAR</name>
<dbReference type="AlphaFoldDB" id="A0AAD6SC66"/>
<protein>
    <recommendedName>
        <fullName evidence="2">GATA-type domain-containing protein</fullName>
    </recommendedName>
</protein>
<feature type="non-terminal residue" evidence="3">
    <location>
        <position position="62"/>
    </location>
</feature>
<sequence length="62" mass="7381">VYTDDSGTKSSDRVWRRCFHCHTTETATCRRSNLNRGQMLNKCGLFERTHSRPRPDEFPHER</sequence>
<dbReference type="EMBL" id="JARJCM010000177">
    <property type="protein sequence ID" value="KAJ7023981.1"/>
    <property type="molecule type" value="Genomic_DNA"/>
</dbReference>
<feature type="domain" description="GATA-type" evidence="2">
    <location>
        <begin position="12"/>
        <end position="62"/>
    </location>
</feature>
<reference evidence="3" key="1">
    <citation type="submission" date="2023-03" db="EMBL/GenBank/DDBJ databases">
        <title>Massive genome expansion in bonnet fungi (Mycena s.s.) driven by repeated elements and novel gene families across ecological guilds.</title>
        <authorList>
            <consortium name="Lawrence Berkeley National Laboratory"/>
            <person name="Harder C.B."/>
            <person name="Miyauchi S."/>
            <person name="Viragh M."/>
            <person name="Kuo A."/>
            <person name="Thoen E."/>
            <person name="Andreopoulos B."/>
            <person name="Lu D."/>
            <person name="Skrede I."/>
            <person name="Drula E."/>
            <person name="Henrissat B."/>
            <person name="Morin E."/>
            <person name="Kohler A."/>
            <person name="Barry K."/>
            <person name="LaButti K."/>
            <person name="Morin E."/>
            <person name="Salamov A."/>
            <person name="Lipzen A."/>
            <person name="Mereny Z."/>
            <person name="Hegedus B."/>
            <person name="Baldrian P."/>
            <person name="Stursova M."/>
            <person name="Weitz H."/>
            <person name="Taylor A."/>
            <person name="Grigoriev I.V."/>
            <person name="Nagy L.G."/>
            <person name="Martin F."/>
            <person name="Kauserud H."/>
        </authorList>
    </citation>
    <scope>NUCLEOTIDE SEQUENCE</scope>
    <source>
        <strain evidence="3">CBHHK200</strain>
    </source>
</reference>
<proteinExistence type="predicted"/>
<evidence type="ECO:0000313" key="3">
    <source>
        <dbReference type="EMBL" id="KAJ7023981.1"/>
    </source>
</evidence>
<keyword evidence="4" id="KW-1185">Reference proteome</keyword>
<organism evidence="3 4">
    <name type="scientific">Mycena alexandri</name>
    <dbReference type="NCBI Taxonomy" id="1745969"/>
    <lineage>
        <taxon>Eukaryota</taxon>
        <taxon>Fungi</taxon>
        <taxon>Dikarya</taxon>
        <taxon>Basidiomycota</taxon>
        <taxon>Agaricomycotina</taxon>
        <taxon>Agaricomycetes</taxon>
        <taxon>Agaricomycetidae</taxon>
        <taxon>Agaricales</taxon>
        <taxon>Marasmiineae</taxon>
        <taxon>Mycenaceae</taxon>
        <taxon>Mycena</taxon>
    </lineage>
</organism>
<dbReference type="SUPFAM" id="SSF57716">
    <property type="entry name" value="Glucocorticoid receptor-like (DNA-binding domain)"/>
    <property type="match status" value="1"/>
</dbReference>
<evidence type="ECO:0000313" key="4">
    <source>
        <dbReference type="Proteomes" id="UP001218188"/>
    </source>
</evidence>